<dbReference type="InterPro" id="IPR013740">
    <property type="entry name" value="Redoxin"/>
</dbReference>
<evidence type="ECO:0000256" key="2">
    <source>
        <dbReference type="ARBA" id="ARBA00022748"/>
    </source>
</evidence>
<keyword evidence="4" id="KW-0676">Redox-active center</keyword>
<dbReference type="InterPro" id="IPR050553">
    <property type="entry name" value="Thioredoxin_ResA/DsbE_sf"/>
</dbReference>
<name>A0ABW5NMY2_9SPHI</name>
<dbReference type="Pfam" id="PF08534">
    <property type="entry name" value="Redoxin"/>
    <property type="match status" value="1"/>
</dbReference>
<reference evidence="8" key="1">
    <citation type="journal article" date="2019" name="Int. J. Syst. Evol. Microbiol.">
        <title>The Global Catalogue of Microorganisms (GCM) 10K type strain sequencing project: providing services to taxonomists for standard genome sequencing and annotation.</title>
        <authorList>
            <consortium name="The Broad Institute Genomics Platform"/>
            <consortium name="The Broad Institute Genome Sequencing Center for Infectious Disease"/>
            <person name="Wu L."/>
            <person name="Ma J."/>
        </authorList>
    </citation>
    <scope>NUCLEOTIDE SEQUENCE [LARGE SCALE GENOMIC DNA]</scope>
    <source>
        <strain evidence="8">KCTC 42248</strain>
    </source>
</reference>
<feature type="signal peptide" evidence="5">
    <location>
        <begin position="1"/>
        <end position="21"/>
    </location>
</feature>
<dbReference type="PANTHER" id="PTHR42852">
    <property type="entry name" value="THIOL:DISULFIDE INTERCHANGE PROTEIN DSBE"/>
    <property type="match status" value="1"/>
</dbReference>
<dbReference type="CDD" id="cd02966">
    <property type="entry name" value="TlpA_like_family"/>
    <property type="match status" value="1"/>
</dbReference>
<feature type="domain" description="Thioredoxin" evidence="6">
    <location>
        <begin position="26"/>
        <end position="168"/>
    </location>
</feature>
<keyword evidence="5" id="KW-0732">Signal</keyword>
<evidence type="ECO:0000313" key="7">
    <source>
        <dbReference type="EMBL" id="MFD2600003.1"/>
    </source>
</evidence>
<keyword evidence="2" id="KW-0201">Cytochrome c-type biogenesis</keyword>
<dbReference type="InterPro" id="IPR036249">
    <property type="entry name" value="Thioredoxin-like_sf"/>
</dbReference>
<protein>
    <submittedName>
        <fullName evidence="7">TlpA family protein disulfide reductase</fullName>
    </submittedName>
</protein>
<organism evidence="7 8">
    <name type="scientific">Sphingobacterium corticis</name>
    <dbReference type="NCBI Taxonomy" id="1812823"/>
    <lineage>
        <taxon>Bacteria</taxon>
        <taxon>Pseudomonadati</taxon>
        <taxon>Bacteroidota</taxon>
        <taxon>Sphingobacteriia</taxon>
        <taxon>Sphingobacteriales</taxon>
        <taxon>Sphingobacteriaceae</taxon>
        <taxon>Sphingobacterium</taxon>
    </lineage>
</organism>
<dbReference type="InterPro" id="IPR013766">
    <property type="entry name" value="Thioredoxin_domain"/>
</dbReference>
<evidence type="ECO:0000256" key="5">
    <source>
        <dbReference type="SAM" id="SignalP"/>
    </source>
</evidence>
<dbReference type="Gene3D" id="3.40.30.10">
    <property type="entry name" value="Glutaredoxin"/>
    <property type="match status" value="1"/>
</dbReference>
<dbReference type="PANTHER" id="PTHR42852:SF6">
    <property type="entry name" value="THIOL:DISULFIDE INTERCHANGE PROTEIN DSBE"/>
    <property type="match status" value="1"/>
</dbReference>
<dbReference type="PROSITE" id="PS00194">
    <property type="entry name" value="THIOREDOXIN_1"/>
    <property type="match status" value="1"/>
</dbReference>
<dbReference type="Proteomes" id="UP001597393">
    <property type="component" value="Unassembled WGS sequence"/>
</dbReference>
<evidence type="ECO:0000256" key="3">
    <source>
        <dbReference type="ARBA" id="ARBA00023157"/>
    </source>
</evidence>
<proteinExistence type="predicted"/>
<comment type="caution">
    <text evidence="7">The sequence shown here is derived from an EMBL/GenBank/DDBJ whole genome shotgun (WGS) entry which is preliminary data.</text>
</comment>
<evidence type="ECO:0000256" key="1">
    <source>
        <dbReference type="ARBA" id="ARBA00004196"/>
    </source>
</evidence>
<evidence type="ECO:0000259" key="6">
    <source>
        <dbReference type="PROSITE" id="PS51352"/>
    </source>
</evidence>
<accession>A0ABW5NMY2</accession>
<evidence type="ECO:0000256" key="4">
    <source>
        <dbReference type="ARBA" id="ARBA00023284"/>
    </source>
</evidence>
<comment type="subcellular location">
    <subcellularLocation>
        <location evidence="1">Cell envelope</location>
    </subcellularLocation>
</comment>
<dbReference type="PROSITE" id="PS51352">
    <property type="entry name" value="THIOREDOXIN_2"/>
    <property type="match status" value="1"/>
</dbReference>
<keyword evidence="3" id="KW-1015">Disulfide bond</keyword>
<gene>
    <name evidence="7" type="ORF">ACFSQ3_13690</name>
</gene>
<dbReference type="EMBL" id="JBHUMA010000007">
    <property type="protein sequence ID" value="MFD2600003.1"/>
    <property type="molecule type" value="Genomic_DNA"/>
</dbReference>
<dbReference type="RefSeq" id="WP_380870141.1">
    <property type="nucleotide sequence ID" value="NZ_JBHUMA010000007.1"/>
</dbReference>
<evidence type="ECO:0000313" key="8">
    <source>
        <dbReference type="Proteomes" id="UP001597393"/>
    </source>
</evidence>
<keyword evidence="8" id="KW-1185">Reference proteome</keyword>
<sequence length="171" mass="19892">MYKNIFSASIALFFIGSLSFAQTWKTAIGQQAPKFEVTSKDGSKLTSDSLQGKIVLLNFFATWCPPCRQELPKVQSEVWNKFGDREDFELLVLAREENWDKLNPFIAQFKYTFPFYPDLNRAVFGLFAEDTIPRNVVLDRSGKIIYQEIGYEPKEFDEMVRLIQLHLDQPY</sequence>
<feature type="chain" id="PRO_5047463148" evidence="5">
    <location>
        <begin position="22"/>
        <end position="171"/>
    </location>
</feature>
<dbReference type="SUPFAM" id="SSF52833">
    <property type="entry name" value="Thioredoxin-like"/>
    <property type="match status" value="1"/>
</dbReference>
<dbReference type="InterPro" id="IPR017937">
    <property type="entry name" value="Thioredoxin_CS"/>
</dbReference>